<organism evidence="1 2">
    <name type="scientific">Cohnella soli</name>
    <dbReference type="NCBI Taxonomy" id="425005"/>
    <lineage>
        <taxon>Bacteria</taxon>
        <taxon>Bacillati</taxon>
        <taxon>Bacillota</taxon>
        <taxon>Bacilli</taxon>
        <taxon>Bacillales</taxon>
        <taxon>Paenibacillaceae</taxon>
        <taxon>Cohnella</taxon>
    </lineage>
</organism>
<accession>A0ABW0HYF9</accession>
<proteinExistence type="predicted"/>
<evidence type="ECO:0000313" key="1">
    <source>
        <dbReference type="EMBL" id="MFC5406139.1"/>
    </source>
</evidence>
<comment type="caution">
    <text evidence="1">The sequence shown here is derived from an EMBL/GenBank/DDBJ whole genome shotgun (WGS) entry which is preliminary data.</text>
</comment>
<dbReference type="Proteomes" id="UP001596113">
    <property type="component" value="Unassembled WGS sequence"/>
</dbReference>
<dbReference type="Pfam" id="PF12784">
    <property type="entry name" value="PDDEXK_2"/>
    <property type="match status" value="1"/>
</dbReference>
<dbReference type="EMBL" id="JBHSMI010000052">
    <property type="protein sequence ID" value="MFC5406139.1"/>
    <property type="molecule type" value="Genomic_DNA"/>
</dbReference>
<dbReference type="PANTHER" id="PTHR41317">
    <property type="entry name" value="PD-(D_E)XK NUCLEASE FAMILY TRANSPOSASE"/>
    <property type="match status" value="1"/>
</dbReference>
<name>A0ABW0HYF9_9BACL</name>
<reference evidence="2" key="1">
    <citation type="journal article" date="2019" name="Int. J. Syst. Evol. Microbiol.">
        <title>The Global Catalogue of Microorganisms (GCM) 10K type strain sequencing project: providing services to taxonomists for standard genome sequencing and annotation.</title>
        <authorList>
            <consortium name="The Broad Institute Genomics Platform"/>
            <consortium name="The Broad Institute Genome Sequencing Center for Infectious Disease"/>
            <person name="Wu L."/>
            <person name="Ma J."/>
        </authorList>
    </citation>
    <scope>NUCLEOTIDE SEQUENCE [LARGE SCALE GENOMIC DNA]</scope>
    <source>
        <strain evidence="2">CGMCC 1.18575</strain>
    </source>
</reference>
<gene>
    <name evidence="1" type="ORF">ACFPOF_25650</name>
</gene>
<dbReference type="PANTHER" id="PTHR41317:SF1">
    <property type="entry name" value="PD-(D_E)XK NUCLEASE FAMILY TRANSPOSASE"/>
    <property type="match status" value="1"/>
</dbReference>
<sequence>MELNRLVSDRMPVVRLNPKNYFLFGRLFGEEAGKPLLISLLNAVLRRGGKQAITDVTIVDDTRLGRELIEDKEVVLDILCKVDGEEQVNVEMQVRWFARMDYRTFWSSILLNARNSSRLCLTYMIRCIVG</sequence>
<dbReference type="RefSeq" id="WP_378138058.1">
    <property type="nucleotide sequence ID" value="NZ_JBHSMI010000052.1"/>
</dbReference>
<keyword evidence="2" id="KW-1185">Reference proteome</keyword>
<protein>
    <submittedName>
        <fullName evidence="1">PD-(D/E)XK nuclease family transposase</fullName>
    </submittedName>
</protein>
<evidence type="ECO:0000313" key="2">
    <source>
        <dbReference type="Proteomes" id="UP001596113"/>
    </source>
</evidence>